<evidence type="ECO:0000313" key="2">
    <source>
        <dbReference type="EMBL" id="PIV64484.1"/>
    </source>
</evidence>
<proteinExistence type="predicted"/>
<keyword evidence="1" id="KW-0732">Signal</keyword>
<feature type="chain" id="PRO_5014656607" evidence="1">
    <location>
        <begin position="22"/>
        <end position="416"/>
    </location>
</feature>
<gene>
    <name evidence="2" type="ORF">COS11_01945</name>
</gene>
<comment type="caution">
    <text evidence="2">The sequence shown here is derived from an EMBL/GenBank/DDBJ whole genome shotgun (WGS) entry which is preliminary data.</text>
</comment>
<evidence type="ECO:0000313" key="3">
    <source>
        <dbReference type="Proteomes" id="UP000228886"/>
    </source>
</evidence>
<evidence type="ECO:0000256" key="1">
    <source>
        <dbReference type="SAM" id="SignalP"/>
    </source>
</evidence>
<dbReference type="Proteomes" id="UP000228886">
    <property type="component" value="Unassembled WGS sequence"/>
</dbReference>
<accession>A0A2M7E9U4</accession>
<protein>
    <submittedName>
        <fullName evidence="2">Uncharacterized protein</fullName>
    </submittedName>
</protein>
<feature type="signal peptide" evidence="1">
    <location>
        <begin position="1"/>
        <end position="21"/>
    </location>
</feature>
<organism evidence="2 3">
    <name type="scientific">bacterium (Candidatus Ratteibacteria) CG01_land_8_20_14_3_00_40_19</name>
    <dbReference type="NCBI Taxonomy" id="2014290"/>
    <lineage>
        <taxon>Bacteria</taxon>
        <taxon>Candidatus Ratteibacteria</taxon>
    </lineage>
</organism>
<sequence length="416" mass="46361">MKRKIIFLLPFLLILPSISLAHHKGKKVDAVTSATPVLIGQRLAIEVAGNFIDLRANLSQGGFPEWKGAKPTEPLIYYSTGGDPVGYCFSVIKGKGDLGYLLLSTDETRFPVQEFSRAPAPHQRSEESCKRIAQSLIKEAQTLGKSIFVYPPSAGVYFTLFPVYQGKKEVDRLIFCSRGLFLLPKEIMKLRSDLAPKKIAKEAAQNWELILNKNYQLIEKYPFQYLADVPIYAYLIFCHPTTTGAFLDYLGLKKREESKQEFVAEIAKYLKEKEIGGQVIYNIPRRMKEVATARGLEIQVTTKCRDSLKAEEIITFSDYKDQIDKGSPTIILFSFGSGAGKDLASAMAQMVQFPCIGVGYSSDPTGDYLIVHESLVNNEKKENIVQGKSPYSRTGVSFINWKATAGNIIVISVSKP</sequence>
<name>A0A2M7E9U4_9BACT</name>
<dbReference type="AlphaFoldDB" id="A0A2M7E9U4"/>
<reference evidence="3" key="1">
    <citation type="submission" date="2017-09" db="EMBL/GenBank/DDBJ databases">
        <title>Depth-based differentiation of microbial function through sediment-hosted aquifers and enrichment of novel symbionts in the deep terrestrial subsurface.</title>
        <authorList>
            <person name="Probst A.J."/>
            <person name="Ladd B."/>
            <person name="Jarett J.K."/>
            <person name="Geller-Mcgrath D.E."/>
            <person name="Sieber C.M.K."/>
            <person name="Emerson J.B."/>
            <person name="Anantharaman K."/>
            <person name="Thomas B.C."/>
            <person name="Malmstrom R."/>
            <person name="Stieglmeier M."/>
            <person name="Klingl A."/>
            <person name="Woyke T."/>
            <person name="Ryan C.M."/>
            <person name="Banfield J.F."/>
        </authorList>
    </citation>
    <scope>NUCLEOTIDE SEQUENCE [LARGE SCALE GENOMIC DNA]</scope>
</reference>
<dbReference type="EMBL" id="PETL01000099">
    <property type="protein sequence ID" value="PIV64484.1"/>
    <property type="molecule type" value="Genomic_DNA"/>
</dbReference>